<proteinExistence type="predicted"/>
<comment type="caution">
    <text evidence="2">The sequence shown here is derived from an EMBL/GenBank/DDBJ whole genome shotgun (WGS) entry which is preliminary data.</text>
</comment>
<reference evidence="2 3" key="1">
    <citation type="submission" date="2018-03" db="EMBL/GenBank/DDBJ databases">
        <title>Genomic Encyclopedia of Archaeal and Bacterial Type Strains, Phase II (KMG-II): from individual species to whole genera.</title>
        <authorList>
            <person name="Goeker M."/>
        </authorList>
    </citation>
    <scope>NUCLEOTIDE SEQUENCE [LARGE SCALE GENOMIC DNA]</scope>
    <source>
        <strain evidence="2 3">DSM 100346</strain>
    </source>
</reference>
<evidence type="ECO:0000313" key="2">
    <source>
        <dbReference type="EMBL" id="PWJ57596.1"/>
    </source>
</evidence>
<name>A0A316AIS4_9BACT</name>
<evidence type="ECO:0000313" key="3">
    <source>
        <dbReference type="Proteomes" id="UP000245880"/>
    </source>
</evidence>
<organism evidence="2 3">
    <name type="scientific">Dyadobacter jejuensis</name>
    <dbReference type="NCBI Taxonomy" id="1082580"/>
    <lineage>
        <taxon>Bacteria</taxon>
        <taxon>Pseudomonadati</taxon>
        <taxon>Bacteroidota</taxon>
        <taxon>Cytophagia</taxon>
        <taxon>Cytophagales</taxon>
        <taxon>Spirosomataceae</taxon>
        <taxon>Dyadobacter</taxon>
    </lineage>
</organism>
<sequence>MQLLFSAVFLVTYSIFNNKIFATLLLNTLNPIRVYQYLVKSLTSFWPHPIPPPPKKSRVPNNRKSTLYPEQLSIKKSTKNGQERRNHGDLFNEIGGWLPIITPSHLLCNRPLRHTHPSRRSYWHPYSTVITARRKDVSAGEPLSVTSRMTWKTVPLGASGGMGKVHSIFSGFIGWTLPE</sequence>
<dbReference type="EMBL" id="QGDT01000006">
    <property type="protein sequence ID" value="PWJ57596.1"/>
    <property type="molecule type" value="Genomic_DNA"/>
</dbReference>
<accession>A0A316AIS4</accession>
<protein>
    <submittedName>
        <fullName evidence="2">Uncharacterized protein</fullName>
    </submittedName>
</protein>
<dbReference type="Proteomes" id="UP000245880">
    <property type="component" value="Unassembled WGS sequence"/>
</dbReference>
<dbReference type="AlphaFoldDB" id="A0A316AIS4"/>
<feature type="region of interest" description="Disordered" evidence="1">
    <location>
        <begin position="50"/>
        <end position="86"/>
    </location>
</feature>
<evidence type="ECO:0000256" key="1">
    <source>
        <dbReference type="SAM" id="MobiDB-lite"/>
    </source>
</evidence>
<keyword evidence="3" id="KW-1185">Reference proteome</keyword>
<gene>
    <name evidence="2" type="ORF">CLV98_10667</name>
</gene>